<evidence type="ECO:0000313" key="1">
    <source>
        <dbReference type="EMBL" id="SEA40271.1"/>
    </source>
</evidence>
<keyword evidence="2" id="KW-1185">Reference proteome</keyword>
<gene>
    <name evidence="1" type="ORF">SAMN04515656_10972</name>
</gene>
<accession>A0A1H4AWL6</accession>
<dbReference type="RefSeq" id="WP_090306755.1">
    <property type="nucleotide sequence ID" value="NZ_FNRK01000009.1"/>
</dbReference>
<sequence>MQQLIKNLRNNKKQLFLIVAAIAFLIVGSTVALLSAVTGTKVNAFDGGHVNVSVIETGGDKTQDLENPGNDNENVNHYAEMTAENPTVSKTVAIKNLDKPDYKTVDTYVRVRLVPILRYNDGTEYAGQVVPVDMAGKVNYTFGTDSKWVVDQSSGESYYYYTDAVTPGSTTANLITAVTYTGKLPESTHFELQVLTEGVAAGQKDADGNSSLKGAWGIDDFSGMASAVTSEIAVNIE</sequence>
<dbReference type="Proteomes" id="UP000199394">
    <property type="component" value="Unassembled WGS sequence"/>
</dbReference>
<reference evidence="1 2" key="1">
    <citation type="submission" date="2016-10" db="EMBL/GenBank/DDBJ databases">
        <authorList>
            <person name="de Groot N.N."/>
        </authorList>
    </citation>
    <scope>NUCLEOTIDE SEQUENCE [LARGE SCALE GENOMIC DNA]</scope>
    <source>
        <strain evidence="1 2">SR12</strain>
    </source>
</reference>
<protein>
    <recommendedName>
        <fullName evidence="3">Alternate signal-mediated exported protein, CPF_0494 family</fullName>
    </recommendedName>
</protein>
<dbReference type="STRING" id="81409.SAMN04515656_10972"/>
<organism evidence="1 2">
    <name type="scientific">Eubacterium aggregans</name>
    <dbReference type="NCBI Taxonomy" id="81409"/>
    <lineage>
        <taxon>Bacteria</taxon>
        <taxon>Bacillati</taxon>
        <taxon>Bacillota</taxon>
        <taxon>Clostridia</taxon>
        <taxon>Eubacteriales</taxon>
        <taxon>Eubacteriaceae</taxon>
        <taxon>Eubacterium</taxon>
    </lineage>
</organism>
<evidence type="ECO:0000313" key="2">
    <source>
        <dbReference type="Proteomes" id="UP000199394"/>
    </source>
</evidence>
<dbReference type="AlphaFoldDB" id="A0A1H4AWL6"/>
<dbReference type="EMBL" id="FNRK01000009">
    <property type="protein sequence ID" value="SEA40271.1"/>
    <property type="molecule type" value="Genomic_DNA"/>
</dbReference>
<proteinExistence type="predicted"/>
<evidence type="ECO:0008006" key="3">
    <source>
        <dbReference type="Google" id="ProtNLM"/>
    </source>
</evidence>
<name>A0A1H4AWL6_9FIRM</name>
<dbReference type="OrthoDB" id="2063096at2"/>